<proteinExistence type="predicted"/>
<dbReference type="WBParaSite" id="L893_g33916.t1">
    <property type="protein sequence ID" value="L893_g33916.t1"/>
    <property type="gene ID" value="L893_g33916"/>
</dbReference>
<dbReference type="AlphaFoldDB" id="A0A1I8A9H8"/>
<sequence length="159" mass="18472">MHIGIQYRRQILLPSHLPLETPFVSKISFLARFLFILRNKRTRLCESDPSALARTHKLCADVRAGSPEASERRSLLERRWPRRGSSVLDQLDARRDSIKNERNMHFQYSARVFGSTFAGGSSHEYFSCNEAPNFYFPRVFGKRAIPHFLVTQDRTQIMS</sequence>
<evidence type="ECO:0000313" key="2">
    <source>
        <dbReference type="WBParaSite" id="L893_g33916.t1"/>
    </source>
</evidence>
<protein>
    <submittedName>
        <fullName evidence="2">Uncharacterized protein</fullName>
    </submittedName>
</protein>
<keyword evidence="1" id="KW-1185">Reference proteome</keyword>
<accession>A0A1I8A9H8</accession>
<organism evidence="1 2">
    <name type="scientific">Steinernema glaseri</name>
    <dbReference type="NCBI Taxonomy" id="37863"/>
    <lineage>
        <taxon>Eukaryota</taxon>
        <taxon>Metazoa</taxon>
        <taxon>Ecdysozoa</taxon>
        <taxon>Nematoda</taxon>
        <taxon>Chromadorea</taxon>
        <taxon>Rhabditida</taxon>
        <taxon>Tylenchina</taxon>
        <taxon>Panagrolaimomorpha</taxon>
        <taxon>Strongyloidoidea</taxon>
        <taxon>Steinernematidae</taxon>
        <taxon>Steinernema</taxon>
    </lineage>
</organism>
<dbReference type="Proteomes" id="UP000095287">
    <property type="component" value="Unplaced"/>
</dbReference>
<evidence type="ECO:0000313" key="1">
    <source>
        <dbReference type="Proteomes" id="UP000095287"/>
    </source>
</evidence>
<name>A0A1I8A9H8_9BILA</name>
<reference evidence="2" key="1">
    <citation type="submission" date="2016-11" db="UniProtKB">
        <authorList>
            <consortium name="WormBaseParasite"/>
        </authorList>
    </citation>
    <scope>IDENTIFICATION</scope>
</reference>